<dbReference type="AlphaFoldDB" id="A0A0G0ZE10"/>
<evidence type="ECO:0000313" key="1">
    <source>
        <dbReference type="EMBL" id="KKS46967.1"/>
    </source>
</evidence>
<gene>
    <name evidence="1" type="ORF">UV12_C0014G0013</name>
</gene>
<comment type="caution">
    <text evidence="1">The sequence shown here is derived from an EMBL/GenBank/DDBJ whole genome shotgun (WGS) entry which is preliminary data.</text>
</comment>
<sequence length="156" mass="15844">MYVYAPPASPTVRRFVVVSPAAVRAPDFVCAVELVSRNVLPAGGVAPAGPCGPVAPVAPVAPTGPCAPVAPVAPVAPAGPCAPVAPVAPVAPAGPSYSCAFYVSSDIELLSWIWNTYPDSTRRINRHELDWGGTGIVPEPETAVGIDIIDIGGPWG</sequence>
<protein>
    <submittedName>
        <fullName evidence="1">Uncharacterized protein</fullName>
    </submittedName>
</protein>
<dbReference type="STRING" id="1618756.UV12_C0014G0013"/>
<accession>A0A0G0ZE10</accession>
<organism evidence="1 2">
    <name type="scientific">Candidatus Nomurabacteria bacterium GW2011_GWC2_42_20</name>
    <dbReference type="NCBI Taxonomy" id="1618756"/>
    <lineage>
        <taxon>Bacteria</taxon>
        <taxon>Candidatus Nomuraibacteriota</taxon>
    </lineage>
</organism>
<reference evidence="1 2" key="1">
    <citation type="journal article" date="2015" name="Nature">
        <title>rRNA introns, odd ribosomes, and small enigmatic genomes across a large radiation of phyla.</title>
        <authorList>
            <person name="Brown C.T."/>
            <person name="Hug L.A."/>
            <person name="Thomas B.C."/>
            <person name="Sharon I."/>
            <person name="Castelle C.J."/>
            <person name="Singh A."/>
            <person name="Wilkins M.J."/>
            <person name="Williams K.H."/>
            <person name="Banfield J.F."/>
        </authorList>
    </citation>
    <scope>NUCLEOTIDE SEQUENCE [LARGE SCALE GENOMIC DNA]</scope>
</reference>
<dbReference type="Proteomes" id="UP000034704">
    <property type="component" value="Unassembled WGS sequence"/>
</dbReference>
<name>A0A0G0ZE10_9BACT</name>
<proteinExistence type="predicted"/>
<evidence type="ECO:0000313" key="2">
    <source>
        <dbReference type="Proteomes" id="UP000034704"/>
    </source>
</evidence>
<dbReference type="EMBL" id="LCDG01000014">
    <property type="protein sequence ID" value="KKS46967.1"/>
    <property type="molecule type" value="Genomic_DNA"/>
</dbReference>